<dbReference type="Gene3D" id="3.90.230.10">
    <property type="entry name" value="Creatinase/methionine aminopeptidase superfamily"/>
    <property type="match status" value="1"/>
</dbReference>
<protein>
    <submittedName>
        <fullName evidence="2">M24 family metallopeptidase</fullName>
    </submittedName>
</protein>
<organism evidence="2 3">
    <name type="scientific">Angustibacter luteus</name>
    <dbReference type="NCBI Taxonomy" id="658456"/>
    <lineage>
        <taxon>Bacteria</taxon>
        <taxon>Bacillati</taxon>
        <taxon>Actinomycetota</taxon>
        <taxon>Actinomycetes</taxon>
        <taxon>Kineosporiales</taxon>
        <taxon>Kineosporiaceae</taxon>
    </lineage>
</organism>
<dbReference type="CDD" id="cd01066">
    <property type="entry name" value="APP_MetAP"/>
    <property type="match status" value="1"/>
</dbReference>
<evidence type="ECO:0000313" key="3">
    <source>
        <dbReference type="Proteomes" id="UP001596189"/>
    </source>
</evidence>
<name>A0ABW1JDN1_9ACTN</name>
<dbReference type="InterPro" id="IPR000994">
    <property type="entry name" value="Pept_M24"/>
</dbReference>
<dbReference type="PANTHER" id="PTHR46112">
    <property type="entry name" value="AMINOPEPTIDASE"/>
    <property type="match status" value="1"/>
</dbReference>
<proteinExistence type="predicted"/>
<dbReference type="SUPFAM" id="SSF55920">
    <property type="entry name" value="Creatinase/aminopeptidase"/>
    <property type="match status" value="1"/>
</dbReference>
<reference evidence="3" key="1">
    <citation type="journal article" date="2019" name="Int. J. Syst. Evol. Microbiol.">
        <title>The Global Catalogue of Microorganisms (GCM) 10K type strain sequencing project: providing services to taxonomists for standard genome sequencing and annotation.</title>
        <authorList>
            <consortium name="The Broad Institute Genomics Platform"/>
            <consortium name="The Broad Institute Genome Sequencing Center for Infectious Disease"/>
            <person name="Wu L."/>
            <person name="Ma J."/>
        </authorList>
    </citation>
    <scope>NUCLEOTIDE SEQUENCE [LARGE SCALE GENOMIC DNA]</scope>
    <source>
        <strain evidence="3">KACC 14249</strain>
    </source>
</reference>
<dbReference type="Pfam" id="PF00557">
    <property type="entry name" value="Peptidase_M24"/>
    <property type="match status" value="1"/>
</dbReference>
<evidence type="ECO:0000259" key="1">
    <source>
        <dbReference type="Pfam" id="PF00557"/>
    </source>
</evidence>
<dbReference type="PANTHER" id="PTHR46112:SF2">
    <property type="entry name" value="XAA-PRO AMINOPEPTIDASE P-RELATED"/>
    <property type="match status" value="1"/>
</dbReference>
<dbReference type="Proteomes" id="UP001596189">
    <property type="component" value="Unassembled WGS sequence"/>
</dbReference>
<keyword evidence="3" id="KW-1185">Reference proteome</keyword>
<dbReference type="RefSeq" id="WP_345716251.1">
    <property type="nucleotide sequence ID" value="NZ_BAABFP010000004.1"/>
</dbReference>
<dbReference type="InterPro" id="IPR050659">
    <property type="entry name" value="Peptidase_M24B"/>
</dbReference>
<feature type="domain" description="Peptidase M24" evidence="1">
    <location>
        <begin position="154"/>
        <end position="354"/>
    </location>
</feature>
<gene>
    <name evidence="2" type="ORF">ACFQDO_09955</name>
</gene>
<evidence type="ECO:0000313" key="2">
    <source>
        <dbReference type="EMBL" id="MFC6007451.1"/>
    </source>
</evidence>
<dbReference type="InterPro" id="IPR036005">
    <property type="entry name" value="Creatinase/aminopeptidase-like"/>
</dbReference>
<accession>A0ABW1JDN1</accession>
<comment type="caution">
    <text evidence="2">The sequence shown here is derived from an EMBL/GenBank/DDBJ whole genome shotgun (WGS) entry which is preliminary data.</text>
</comment>
<dbReference type="EMBL" id="JBHSRD010000003">
    <property type="protein sequence ID" value="MFC6007451.1"/>
    <property type="molecule type" value="Genomic_DNA"/>
</dbReference>
<sequence length="373" mass="40558">MRAHLTAQGLDAVICLGSDDSLSGSIRWLCDFGAPAYMKVALFFGETPMTVIEHGAISGIREVSPADANTPGVGRVRAVSAFKSVRQTLEYEARAVVEEFSARGIENVGLVRPGSMPSAFIDRLKQDLPQVSWSDETAAFDSMMAIKSPVELDSLREACRVQDQAFERLLGQVRPGVREVELMASVERELRLRGALDGTLGCGSAPAGQPTGMRSWRAQNRELQKGDTFTVLIELSNAGGYYAELARQVVLGRASHEQRRAFEVVREAQAETAASLYAGASCSALAGAHDAFMEARGYERETRLLGHGQGYDMVEAPLLRADETMALRADMFVSVHPSVVTPSMFVFLCDNYVVQPAGPAVRLHDTPQELFEV</sequence>